<evidence type="ECO:0000259" key="3">
    <source>
        <dbReference type="Pfam" id="PF04504"/>
    </source>
</evidence>
<comment type="caution">
    <text evidence="4">The sequence shown here is derived from an EMBL/GenBank/DDBJ whole genome shotgun (WGS) entry which is preliminary data.</text>
</comment>
<dbReference type="PANTHER" id="PTHR31662:SF104">
    <property type="entry name" value="LISH DOMAIN-CONTAINING PROTEIN C1711.05-LIKE"/>
    <property type="match status" value="1"/>
</dbReference>
<comment type="similarity">
    <text evidence="1">Belongs to the GeBP family.</text>
</comment>
<feature type="region of interest" description="Disordered" evidence="2">
    <location>
        <begin position="1"/>
        <end position="152"/>
    </location>
</feature>
<feature type="region of interest" description="Disordered" evidence="2">
    <location>
        <begin position="264"/>
        <end position="287"/>
    </location>
</feature>
<dbReference type="InterPro" id="IPR007592">
    <property type="entry name" value="GEBP"/>
</dbReference>
<dbReference type="AlphaFoldDB" id="A0ABD1HAM1"/>
<dbReference type="GO" id="GO:0010468">
    <property type="term" value="P:regulation of gene expression"/>
    <property type="evidence" value="ECO:0007669"/>
    <property type="project" value="UniProtKB-ARBA"/>
</dbReference>
<dbReference type="Pfam" id="PF04504">
    <property type="entry name" value="GeBP-like_DBD"/>
    <property type="match status" value="1"/>
</dbReference>
<evidence type="ECO:0000256" key="2">
    <source>
        <dbReference type="SAM" id="MobiDB-lite"/>
    </source>
</evidence>
<name>A0ABD1HAM1_SALDI</name>
<feature type="compositionally biased region" description="Acidic residues" evidence="2">
    <location>
        <begin position="19"/>
        <end position="35"/>
    </location>
</feature>
<reference evidence="4 5" key="1">
    <citation type="submission" date="2024-06" db="EMBL/GenBank/DDBJ databases">
        <title>A chromosome level genome sequence of Diviner's sage (Salvia divinorum).</title>
        <authorList>
            <person name="Ford S.A."/>
            <person name="Ro D.-K."/>
            <person name="Ness R.W."/>
            <person name="Phillips M.A."/>
        </authorList>
    </citation>
    <scope>NUCLEOTIDE SEQUENCE [LARGE SCALE GENOMIC DNA]</scope>
    <source>
        <strain evidence="4">SAF-2024a</strain>
        <tissue evidence="4">Leaf</tissue>
    </source>
</reference>
<feature type="compositionally biased region" description="Basic and acidic residues" evidence="2">
    <location>
        <begin position="271"/>
        <end position="287"/>
    </location>
</feature>
<organism evidence="4 5">
    <name type="scientific">Salvia divinorum</name>
    <name type="common">Maria pastora</name>
    <name type="synonym">Diviner's sage</name>
    <dbReference type="NCBI Taxonomy" id="28513"/>
    <lineage>
        <taxon>Eukaryota</taxon>
        <taxon>Viridiplantae</taxon>
        <taxon>Streptophyta</taxon>
        <taxon>Embryophyta</taxon>
        <taxon>Tracheophyta</taxon>
        <taxon>Spermatophyta</taxon>
        <taxon>Magnoliopsida</taxon>
        <taxon>eudicotyledons</taxon>
        <taxon>Gunneridae</taxon>
        <taxon>Pentapetalae</taxon>
        <taxon>asterids</taxon>
        <taxon>lamiids</taxon>
        <taxon>Lamiales</taxon>
        <taxon>Lamiaceae</taxon>
        <taxon>Nepetoideae</taxon>
        <taxon>Mentheae</taxon>
        <taxon>Salviinae</taxon>
        <taxon>Salvia</taxon>
        <taxon>Salvia subgen. Calosphace</taxon>
    </lineage>
</organism>
<dbReference type="EMBL" id="JBEAFC010000006">
    <property type="protein sequence ID" value="KAL1553480.1"/>
    <property type="molecule type" value="Genomic_DNA"/>
</dbReference>
<dbReference type="PANTHER" id="PTHR31662">
    <property type="entry name" value="BNAANNG10740D PROTEIN-RELATED"/>
    <property type="match status" value="1"/>
</dbReference>
<evidence type="ECO:0000256" key="1">
    <source>
        <dbReference type="ARBA" id="ARBA00010820"/>
    </source>
</evidence>
<dbReference type="Proteomes" id="UP001567538">
    <property type="component" value="Unassembled WGS sequence"/>
</dbReference>
<sequence>MARNREPVKLVEVSQSESSEGDEGSSEEEESDADLDPTPPPPQKKPQPQMPAKPSPPLQATSSSEEEDSGSETESESDAPNSNVRPLAAKPVEETPISSSRKARSKPASDPVSPVKSTAAKRAAEDSDAKDAKKLKKAPPEPETAEKKSTLFQRLWSEDDEIVLLEGLIEYQTKYKVDPVAHLDQFHDFIKKSVHVDVTRTQLQDKIRRLKRKYGNIKSKEKNGKERTFSKCHEQMAYDLSKVIWGNEEKGIVKVMGSPRANGSAVRRAVGKKERESDEVKSGEGEEKRTNLTLCGATLEERVFIYGEEAFGSRDGESDWNKLKVDELKLYLKQLEIKIAQTKLVLAAVDGKDQ</sequence>
<feature type="compositionally biased region" description="Acidic residues" evidence="2">
    <location>
        <begin position="64"/>
        <end position="77"/>
    </location>
</feature>
<feature type="compositionally biased region" description="Basic and acidic residues" evidence="2">
    <location>
        <begin position="122"/>
        <end position="149"/>
    </location>
</feature>
<accession>A0ABD1HAM1</accession>
<feature type="domain" description="Glabrous enhancer-binding protein-like DBD" evidence="3">
    <location>
        <begin position="152"/>
        <end position="246"/>
    </location>
</feature>
<proteinExistence type="inferred from homology"/>
<evidence type="ECO:0000313" key="4">
    <source>
        <dbReference type="EMBL" id="KAL1553480.1"/>
    </source>
</evidence>
<gene>
    <name evidence="4" type="ORF">AAHA92_14150</name>
</gene>
<dbReference type="InterPro" id="IPR053932">
    <property type="entry name" value="GeBP-like_DBD"/>
</dbReference>
<evidence type="ECO:0000313" key="5">
    <source>
        <dbReference type="Proteomes" id="UP001567538"/>
    </source>
</evidence>
<feature type="compositionally biased region" description="Pro residues" evidence="2">
    <location>
        <begin position="37"/>
        <end position="57"/>
    </location>
</feature>
<protein>
    <submittedName>
        <fullName evidence="4">Transcription factor</fullName>
    </submittedName>
</protein>
<keyword evidence="5" id="KW-1185">Reference proteome</keyword>